<gene>
    <name evidence="2" type="ORF">N4S67_13115</name>
</gene>
<keyword evidence="3" id="KW-1185">Reference proteome</keyword>
<organism evidence="2 3">
    <name type="scientific">Mycobacterium deserti</name>
    <dbReference type="NCBI Taxonomy" id="2978347"/>
    <lineage>
        <taxon>Bacteria</taxon>
        <taxon>Bacillati</taxon>
        <taxon>Actinomycetota</taxon>
        <taxon>Actinomycetes</taxon>
        <taxon>Mycobacteriales</taxon>
        <taxon>Mycobacteriaceae</taxon>
        <taxon>Mycobacterium</taxon>
    </lineage>
</organism>
<proteinExistence type="predicted"/>
<comment type="caution">
    <text evidence="2">The sequence shown here is derived from an EMBL/GenBank/DDBJ whole genome shotgun (WGS) entry which is preliminary data.</text>
</comment>
<dbReference type="Proteomes" id="UP001206639">
    <property type="component" value="Unassembled WGS sequence"/>
</dbReference>
<name>A0ABT2MAR4_9MYCO</name>
<dbReference type="InterPro" id="IPR025164">
    <property type="entry name" value="Toastrack_DUF4097"/>
</dbReference>
<dbReference type="RefSeq" id="WP_260993408.1">
    <property type="nucleotide sequence ID" value="NZ_JAODWD010000003.1"/>
</dbReference>
<reference evidence="3" key="1">
    <citation type="submission" date="2023-07" db="EMBL/GenBank/DDBJ databases">
        <authorList>
            <person name="Deng Y."/>
            <person name="Zhang Y.-Q."/>
        </authorList>
    </citation>
    <scope>NUCLEOTIDE SEQUENCE [LARGE SCALE GENOMIC DNA]</scope>
    <source>
        <strain evidence="3">CPCC 205710</strain>
    </source>
</reference>
<dbReference type="PANTHER" id="PTHR34094:SF1">
    <property type="entry name" value="PROTEIN FAM185A"/>
    <property type="match status" value="1"/>
</dbReference>
<sequence length="265" mass="26439">MPTFDSPQPITATVDIAAGAVRLVASDRADTVVQVRPRDESRPQDVRAAEQVRVDFVGGALSVSSSRGFSFPRRGAVVVDIALPTGSRLHASVVSAQLSADGSFDDCRLASASGDVTVGSARGVKVDTASGDVSVRVAESVSVSTASGDAAVGEARGEVKFRAASGSLAVGRLEGNLNAQTASGDVGVASAVKGAVAVQTSSGEVSVGIAEGTAAKLDLSTRSGTVRNSLAPSDGPADGDEQLVVHAQTASGDVIVRRATDPAAA</sequence>
<evidence type="ECO:0000313" key="3">
    <source>
        <dbReference type="Proteomes" id="UP001206639"/>
    </source>
</evidence>
<protein>
    <submittedName>
        <fullName evidence="2">DUF4097 domain-containing protein</fullName>
    </submittedName>
</protein>
<dbReference type="EMBL" id="JAODWD010000003">
    <property type="protein sequence ID" value="MCT7659363.1"/>
    <property type="molecule type" value="Genomic_DNA"/>
</dbReference>
<evidence type="ECO:0000313" key="2">
    <source>
        <dbReference type="EMBL" id="MCT7659363.1"/>
    </source>
</evidence>
<feature type="domain" description="DUF4097" evidence="1">
    <location>
        <begin position="90"/>
        <end position="254"/>
    </location>
</feature>
<dbReference type="Pfam" id="PF13349">
    <property type="entry name" value="DUF4097"/>
    <property type="match status" value="1"/>
</dbReference>
<accession>A0ABT2MAR4</accession>
<dbReference type="PANTHER" id="PTHR34094">
    <property type="match status" value="1"/>
</dbReference>
<evidence type="ECO:0000259" key="1">
    <source>
        <dbReference type="Pfam" id="PF13349"/>
    </source>
</evidence>